<evidence type="ECO:0000313" key="8">
    <source>
        <dbReference type="Proteomes" id="UP000005711"/>
    </source>
</evidence>
<evidence type="ECO:0000256" key="1">
    <source>
        <dbReference type="ARBA" id="ARBA00011028"/>
    </source>
</evidence>
<proteinExistence type="inferred from homology"/>
<evidence type="ECO:0000256" key="5">
    <source>
        <dbReference type="SAM" id="MobiDB-lite"/>
    </source>
</evidence>
<dbReference type="EMBL" id="ADDO01000057">
    <property type="protein sequence ID" value="EFA89719.1"/>
    <property type="molecule type" value="Genomic_DNA"/>
</dbReference>
<dbReference type="GO" id="GO:0030001">
    <property type="term" value="P:metal ion transport"/>
    <property type="evidence" value="ECO:0007669"/>
    <property type="project" value="InterPro"/>
</dbReference>
<evidence type="ECO:0000256" key="4">
    <source>
        <dbReference type="RuleBase" id="RU003512"/>
    </source>
</evidence>
<dbReference type="eggNOG" id="COG0803">
    <property type="taxonomic scope" value="Bacteria"/>
</dbReference>
<dbReference type="InterPro" id="IPR006127">
    <property type="entry name" value="ZnuA-like"/>
</dbReference>
<keyword evidence="8" id="KW-1185">Reference proteome</keyword>
<protein>
    <submittedName>
        <fullName evidence="7">ABC transporter, substrate-binding protein</fullName>
    </submittedName>
</protein>
<organism evidence="7 8">
    <name type="scientific">Peptoniphilus lacrimalis 315-B</name>
    <dbReference type="NCBI Taxonomy" id="596330"/>
    <lineage>
        <taxon>Bacteria</taxon>
        <taxon>Bacillati</taxon>
        <taxon>Bacillota</taxon>
        <taxon>Tissierellia</taxon>
        <taxon>Tissierellales</taxon>
        <taxon>Peptoniphilaceae</taxon>
        <taxon>Peptoniphilus</taxon>
    </lineage>
</organism>
<dbReference type="GO" id="GO:0046872">
    <property type="term" value="F:metal ion binding"/>
    <property type="evidence" value="ECO:0007669"/>
    <property type="project" value="InterPro"/>
</dbReference>
<feature type="chain" id="PRO_5038630161" evidence="6">
    <location>
        <begin position="21"/>
        <end position="371"/>
    </location>
</feature>
<accession>D1VUG3</accession>
<dbReference type="SUPFAM" id="SSF53807">
    <property type="entry name" value="Helical backbone' metal receptor"/>
    <property type="match status" value="1"/>
</dbReference>
<dbReference type="InterPro" id="IPR006128">
    <property type="entry name" value="Lipoprotein_PsaA-like"/>
</dbReference>
<dbReference type="InterPro" id="IPR050492">
    <property type="entry name" value="Bact_metal-bind_prot9"/>
</dbReference>
<feature type="region of interest" description="Disordered" evidence="5">
    <location>
        <begin position="172"/>
        <end position="199"/>
    </location>
</feature>
<evidence type="ECO:0000256" key="2">
    <source>
        <dbReference type="ARBA" id="ARBA00022448"/>
    </source>
</evidence>
<comment type="caution">
    <text evidence="7">The sequence shown here is derived from an EMBL/GenBank/DDBJ whole genome shotgun (WGS) entry which is preliminary data.</text>
</comment>
<keyword evidence="2 4" id="KW-0813">Transport</keyword>
<dbReference type="GO" id="GO:0007155">
    <property type="term" value="P:cell adhesion"/>
    <property type="evidence" value="ECO:0007669"/>
    <property type="project" value="InterPro"/>
</dbReference>
<comment type="similarity">
    <text evidence="1 4">Belongs to the bacterial solute-binding protein 9 family.</text>
</comment>
<dbReference type="RefSeq" id="WP_004825400.1">
    <property type="nucleotide sequence ID" value="NZ_ADDO01000057.1"/>
</dbReference>
<dbReference type="PROSITE" id="PS51257">
    <property type="entry name" value="PROKAR_LIPOPROTEIN"/>
    <property type="match status" value="1"/>
</dbReference>
<dbReference type="PANTHER" id="PTHR42953:SF3">
    <property type="entry name" value="HIGH-AFFINITY ZINC UPTAKE SYSTEM PROTEIN ZNUA"/>
    <property type="match status" value="1"/>
</dbReference>
<evidence type="ECO:0000256" key="6">
    <source>
        <dbReference type="SAM" id="SignalP"/>
    </source>
</evidence>
<gene>
    <name evidence="7" type="ORF">HMPREF0628_0464</name>
</gene>
<dbReference type="Gene3D" id="3.40.50.1980">
    <property type="entry name" value="Nitrogenase molybdenum iron protein domain"/>
    <property type="match status" value="3"/>
</dbReference>
<dbReference type="Pfam" id="PF01297">
    <property type="entry name" value="ZnuA"/>
    <property type="match status" value="1"/>
</dbReference>
<dbReference type="AlphaFoldDB" id="D1VUG3"/>
<feature type="signal peptide" evidence="6">
    <location>
        <begin position="1"/>
        <end position="20"/>
    </location>
</feature>
<reference evidence="7 8" key="1">
    <citation type="submission" date="2009-12" db="EMBL/GenBank/DDBJ databases">
        <title>Genome Sequence of Peptoniphilus lacrimalis 315-B.</title>
        <authorList>
            <person name="Durkin A.S."/>
            <person name="Madupu R."/>
            <person name="Torralba M."/>
            <person name="Methe B."/>
            <person name="Sutton G."/>
            <person name="Strausberg R.L."/>
            <person name="Nelson K.E."/>
        </authorList>
    </citation>
    <scope>NUCLEOTIDE SEQUENCE [LARGE SCALE GENOMIC DNA]</scope>
    <source>
        <strain evidence="7 8">315-B</strain>
    </source>
</reference>
<dbReference type="Proteomes" id="UP000005711">
    <property type="component" value="Unassembled WGS sequence"/>
</dbReference>
<dbReference type="PRINTS" id="PR00690">
    <property type="entry name" value="ADHESNFAMILY"/>
</dbReference>
<name>D1VUG3_9FIRM</name>
<sequence>MKKIFVILLALLFTACSKPAANNEAKNEESNGKLNVYASVYPIYDFTKKIGGDKINLSMLTKPGEEPHHYEPSSDDIKNLSKADLFIYNGAGLESFTDKIIESNPDLKTCQASEGVDLIKATHDHDHDHDCCENSEDGNHNHDHDCCENSEDANHNHDHDCCKNSDDANHNHNHENENNHNHEAEENHSSHEEEHHHGMYDPHTWLSIKNAKIEMENIKNKLSEIDPDNASYYQKNFDKYAKMCDDLDKEYSQKISVLPNRVMVVSHQAFGYLCGDYGLSQVPIKNISNEDEPDAQTMAQIIDYIKKNNIKYICVEEMTSTKIADTIKAETGAQIKVLSPVETLTQEQMDKGEDYFSIMENNLKILEEVLS</sequence>
<dbReference type="PANTHER" id="PTHR42953">
    <property type="entry name" value="HIGH-AFFINITY ZINC UPTAKE SYSTEM PROTEIN ZNUA-RELATED"/>
    <property type="match status" value="1"/>
</dbReference>
<keyword evidence="3 6" id="KW-0732">Signal</keyword>
<dbReference type="PRINTS" id="PR00691">
    <property type="entry name" value="ADHESINB"/>
</dbReference>
<evidence type="ECO:0000256" key="3">
    <source>
        <dbReference type="ARBA" id="ARBA00022729"/>
    </source>
</evidence>
<evidence type="ECO:0000313" key="7">
    <source>
        <dbReference type="EMBL" id="EFA89719.1"/>
    </source>
</evidence>
<dbReference type="InterPro" id="IPR006129">
    <property type="entry name" value="AdhesinB"/>
</dbReference>